<dbReference type="InterPro" id="IPR006439">
    <property type="entry name" value="HAD-SF_hydro_IA"/>
</dbReference>
<evidence type="ECO:0000313" key="2">
    <source>
        <dbReference type="Proteomes" id="UP000238081"/>
    </source>
</evidence>
<dbReference type="SFLD" id="SFLDG01129">
    <property type="entry name" value="C1.5:_HAD__Beta-PGM__Phosphata"/>
    <property type="match status" value="1"/>
</dbReference>
<dbReference type="Proteomes" id="UP000238081">
    <property type="component" value="Unassembled WGS sequence"/>
</dbReference>
<name>A0A2S7FEP1_CLOBU</name>
<dbReference type="SFLD" id="SFLDG01135">
    <property type="entry name" value="C1.5.6:_HAD__Beta-PGM__Phospha"/>
    <property type="match status" value="1"/>
</dbReference>
<dbReference type="RefSeq" id="WP_027636327.1">
    <property type="nucleotide sequence ID" value="NZ_CAVLFH010000001.1"/>
</dbReference>
<dbReference type="SUPFAM" id="SSF56784">
    <property type="entry name" value="HAD-like"/>
    <property type="match status" value="1"/>
</dbReference>
<sequence length="217" mass="24719">MIRTIIFDMDGVLFDTEKIYDEAWKIILKERNVENIDYVLSGCRGLTSEDSEKFIDANFKGRLSGKECLNDLMYKFNEIIEKRGVPIKNGVHELLSFLKSNHYEIGLASSTHEPLVVSHLKEVGIREYFTHLTTGDMVEKGKPEPDIYLKACSKFNRKPEECIAVEDSINGVTAAIRAGMNAIMVPDIVQPTKEIEKQLYKKLNSLLEVKDFLESIN</sequence>
<dbReference type="AlphaFoldDB" id="A0A2S7FEP1"/>
<dbReference type="PANTHER" id="PTHR18901:SF38">
    <property type="entry name" value="PSEUDOURIDINE-5'-PHOSPHATASE"/>
    <property type="match status" value="1"/>
</dbReference>
<protein>
    <submittedName>
        <fullName evidence="1">Carbohydrate phosphatase</fullName>
    </submittedName>
</protein>
<gene>
    <name evidence="1" type="ORF">AWN73_07520</name>
</gene>
<dbReference type="InterPro" id="IPR023198">
    <property type="entry name" value="PGP-like_dom2"/>
</dbReference>
<dbReference type="InterPro" id="IPR041492">
    <property type="entry name" value="HAD_2"/>
</dbReference>
<dbReference type="EMBL" id="LRDH01000013">
    <property type="protein sequence ID" value="PPV17594.1"/>
    <property type="molecule type" value="Genomic_DNA"/>
</dbReference>
<dbReference type="NCBIfam" id="TIGR01509">
    <property type="entry name" value="HAD-SF-IA-v3"/>
    <property type="match status" value="1"/>
</dbReference>
<dbReference type="InterPro" id="IPR036412">
    <property type="entry name" value="HAD-like_sf"/>
</dbReference>
<dbReference type="Gene3D" id="3.40.50.1000">
    <property type="entry name" value="HAD superfamily/HAD-like"/>
    <property type="match status" value="1"/>
</dbReference>
<dbReference type="NCBIfam" id="TIGR01549">
    <property type="entry name" value="HAD-SF-IA-v1"/>
    <property type="match status" value="1"/>
</dbReference>
<dbReference type="Gene3D" id="1.10.150.240">
    <property type="entry name" value="Putative phosphatase, domain 2"/>
    <property type="match status" value="1"/>
</dbReference>
<dbReference type="SFLD" id="SFLDS00003">
    <property type="entry name" value="Haloacid_Dehalogenase"/>
    <property type="match status" value="1"/>
</dbReference>
<proteinExistence type="predicted"/>
<reference evidence="1 2" key="1">
    <citation type="submission" date="2016-01" db="EMBL/GenBank/DDBJ databases">
        <title>Characterization of the Clostridium difficile lineages that are prevalent in Hong Kong and China.</title>
        <authorList>
            <person name="Kwok J.S.-L."/>
            <person name="Lam W.-Y."/>
            <person name="Ip M."/>
            <person name="Chan T.-F."/>
            <person name="Hawkey P.M."/>
            <person name="Tsui S.K.-W."/>
        </authorList>
    </citation>
    <scope>NUCLEOTIDE SEQUENCE [LARGE SCALE GENOMIC DNA]</scope>
    <source>
        <strain evidence="1 2">300064</strain>
    </source>
</reference>
<evidence type="ECO:0000313" key="1">
    <source>
        <dbReference type="EMBL" id="PPV17594.1"/>
    </source>
</evidence>
<comment type="caution">
    <text evidence="1">The sequence shown here is derived from an EMBL/GenBank/DDBJ whole genome shotgun (WGS) entry which is preliminary data.</text>
</comment>
<dbReference type="InterPro" id="IPR023214">
    <property type="entry name" value="HAD_sf"/>
</dbReference>
<dbReference type="Pfam" id="PF13419">
    <property type="entry name" value="HAD_2"/>
    <property type="match status" value="1"/>
</dbReference>
<dbReference type="PANTHER" id="PTHR18901">
    <property type="entry name" value="2-DEOXYGLUCOSE-6-PHOSPHATE PHOSPHATASE 2"/>
    <property type="match status" value="1"/>
</dbReference>
<organism evidence="1 2">
    <name type="scientific">Clostridium butyricum</name>
    <dbReference type="NCBI Taxonomy" id="1492"/>
    <lineage>
        <taxon>Bacteria</taxon>
        <taxon>Bacillati</taxon>
        <taxon>Bacillota</taxon>
        <taxon>Clostridia</taxon>
        <taxon>Eubacteriales</taxon>
        <taxon>Clostridiaceae</taxon>
        <taxon>Clostridium</taxon>
    </lineage>
</organism>
<accession>A0A2S7FEP1</accession>